<evidence type="ECO:0000313" key="3">
    <source>
        <dbReference type="EMBL" id="KAJ3225778.1"/>
    </source>
</evidence>
<comment type="similarity">
    <text evidence="1">Belongs to the PIH1 family.</text>
</comment>
<keyword evidence="4" id="KW-1185">Reference proteome</keyword>
<gene>
    <name evidence="3" type="primary">PIH1D3</name>
    <name evidence="3" type="ORF">HK099_006278</name>
</gene>
<dbReference type="GO" id="GO:0051087">
    <property type="term" value="F:protein-folding chaperone binding"/>
    <property type="evidence" value="ECO:0007669"/>
    <property type="project" value="InterPro"/>
</dbReference>
<comment type="caution">
    <text evidence="3">The sequence shown here is derived from an EMBL/GenBank/DDBJ whole genome shotgun (WGS) entry which is preliminary data.</text>
</comment>
<dbReference type="Pfam" id="PF18201">
    <property type="entry name" value="PIH1_CS"/>
    <property type="match status" value="1"/>
</dbReference>
<dbReference type="GO" id="GO:0045505">
    <property type="term" value="F:dynein intermediate chain binding"/>
    <property type="evidence" value="ECO:0007669"/>
    <property type="project" value="TreeGrafter"/>
</dbReference>
<dbReference type="PANTHER" id="PTHR21083">
    <property type="entry name" value="TWISTER"/>
    <property type="match status" value="1"/>
</dbReference>
<dbReference type="PANTHER" id="PTHR21083:SF0">
    <property type="entry name" value="DYNEIN AXONEMAL ASSEMBLY FACTOR 6"/>
    <property type="match status" value="1"/>
</dbReference>
<dbReference type="InterPro" id="IPR041442">
    <property type="entry name" value="PIH1D1/2/3_CS-like"/>
</dbReference>
<organism evidence="3 4">
    <name type="scientific">Clydaea vesicula</name>
    <dbReference type="NCBI Taxonomy" id="447962"/>
    <lineage>
        <taxon>Eukaryota</taxon>
        <taxon>Fungi</taxon>
        <taxon>Fungi incertae sedis</taxon>
        <taxon>Chytridiomycota</taxon>
        <taxon>Chytridiomycota incertae sedis</taxon>
        <taxon>Chytridiomycetes</taxon>
        <taxon>Lobulomycetales</taxon>
        <taxon>Lobulomycetaceae</taxon>
        <taxon>Clydaea</taxon>
    </lineage>
</organism>
<evidence type="ECO:0000259" key="2">
    <source>
        <dbReference type="Pfam" id="PF18201"/>
    </source>
</evidence>
<feature type="domain" description="PIH1D1/2/3 CS-like" evidence="2">
    <location>
        <begin position="68"/>
        <end position="165"/>
    </location>
</feature>
<name>A0AAD5Y2L7_9FUNG</name>
<evidence type="ECO:0000313" key="4">
    <source>
        <dbReference type="Proteomes" id="UP001211065"/>
    </source>
</evidence>
<dbReference type="AlphaFoldDB" id="A0AAD5Y2L7"/>
<dbReference type="SUPFAM" id="SSF49764">
    <property type="entry name" value="HSP20-like chaperones"/>
    <property type="match status" value="1"/>
</dbReference>
<dbReference type="Proteomes" id="UP001211065">
    <property type="component" value="Unassembled WGS sequence"/>
</dbReference>
<dbReference type="CDD" id="cd00298">
    <property type="entry name" value="ACD_sHsps_p23-like"/>
    <property type="match status" value="1"/>
</dbReference>
<dbReference type="Gene3D" id="2.60.40.790">
    <property type="match status" value="1"/>
</dbReference>
<dbReference type="GO" id="GO:0070286">
    <property type="term" value="P:axonemal dynein complex assembly"/>
    <property type="evidence" value="ECO:0007669"/>
    <property type="project" value="InterPro"/>
</dbReference>
<reference evidence="3" key="1">
    <citation type="submission" date="2020-05" db="EMBL/GenBank/DDBJ databases">
        <title>Phylogenomic resolution of chytrid fungi.</title>
        <authorList>
            <person name="Stajich J.E."/>
            <person name="Amses K."/>
            <person name="Simmons R."/>
            <person name="Seto K."/>
            <person name="Myers J."/>
            <person name="Bonds A."/>
            <person name="Quandt C.A."/>
            <person name="Barry K."/>
            <person name="Liu P."/>
            <person name="Grigoriev I."/>
            <person name="Longcore J.E."/>
            <person name="James T.Y."/>
        </authorList>
    </citation>
    <scope>NUCLEOTIDE SEQUENCE</scope>
    <source>
        <strain evidence="3">JEL0476</strain>
    </source>
</reference>
<accession>A0AAD5Y2L7</accession>
<dbReference type="GO" id="GO:0005737">
    <property type="term" value="C:cytoplasm"/>
    <property type="evidence" value="ECO:0007669"/>
    <property type="project" value="TreeGrafter"/>
</dbReference>
<evidence type="ECO:0000256" key="1">
    <source>
        <dbReference type="ARBA" id="ARBA00008511"/>
    </source>
</evidence>
<dbReference type="InterPro" id="IPR008978">
    <property type="entry name" value="HSP20-like_chaperone"/>
</dbReference>
<protein>
    <submittedName>
        <fullName evidence="3">Protein pih1d3</fullName>
    </submittedName>
</protein>
<sequence>MNSDFSSLTELFSTNEKQLKKEKEQIQKEEYLKKNIKQKSTTQNKKDIWEDEEIVAAEEAEELNDPRSQPEYDIAYRQTVSSEDMFLGMSGKLNSISHSDFLVVTIKLPGVKFKEVQLDCTEFKIDLRCPIYKLNLSLPKKVDEKKGDAKWDSVKSILKITLPVINEF</sequence>
<proteinExistence type="inferred from homology"/>
<dbReference type="EMBL" id="JADGJW010000053">
    <property type="protein sequence ID" value="KAJ3225778.1"/>
    <property type="molecule type" value="Genomic_DNA"/>
</dbReference>
<dbReference type="InterPro" id="IPR026697">
    <property type="entry name" value="DNAAF6"/>
</dbReference>